<evidence type="ECO:0000313" key="3">
    <source>
        <dbReference type="Proteomes" id="UP001199795"/>
    </source>
</evidence>
<feature type="domain" description="HTH LytTR-type" evidence="1">
    <location>
        <begin position="30"/>
        <end position="101"/>
    </location>
</feature>
<dbReference type="EMBL" id="JAKKDU010000001">
    <property type="protein sequence ID" value="MCF7566891.1"/>
    <property type="molecule type" value="Genomic_DNA"/>
</dbReference>
<sequence length="129" mass="15186">MKPFEFDRFHVAINKAAQRIASQKKLDTFFFIKDGFKNIKLEYRSILFIKGSGNYLDITTKEKVYSPRMTFKEIIEKLPASAFMRVHQSYLINVSNIDKIENNQVCINSYKIPISNNYKDAFFKRLNLS</sequence>
<protein>
    <submittedName>
        <fullName evidence="2">LytTR family transcriptional regulator</fullName>
    </submittedName>
</protein>
<dbReference type="PANTHER" id="PTHR37299">
    <property type="entry name" value="TRANSCRIPTIONAL REGULATOR-RELATED"/>
    <property type="match status" value="1"/>
</dbReference>
<dbReference type="InterPro" id="IPR046947">
    <property type="entry name" value="LytR-like"/>
</dbReference>
<proteinExistence type="predicted"/>
<dbReference type="Gene3D" id="2.40.50.1020">
    <property type="entry name" value="LytTr DNA-binding domain"/>
    <property type="match status" value="1"/>
</dbReference>
<comment type="caution">
    <text evidence="2">The sequence shown here is derived from an EMBL/GenBank/DDBJ whole genome shotgun (WGS) entry which is preliminary data.</text>
</comment>
<dbReference type="SMART" id="SM00850">
    <property type="entry name" value="LytTR"/>
    <property type="match status" value="1"/>
</dbReference>
<dbReference type="AlphaFoldDB" id="A0AAE3EL52"/>
<evidence type="ECO:0000259" key="1">
    <source>
        <dbReference type="PROSITE" id="PS50930"/>
    </source>
</evidence>
<dbReference type="PANTHER" id="PTHR37299:SF1">
    <property type="entry name" value="STAGE 0 SPORULATION PROTEIN A HOMOLOG"/>
    <property type="match status" value="1"/>
</dbReference>
<dbReference type="GO" id="GO:0003677">
    <property type="term" value="F:DNA binding"/>
    <property type="evidence" value="ECO:0007669"/>
    <property type="project" value="InterPro"/>
</dbReference>
<reference evidence="2" key="1">
    <citation type="submission" date="2022-01" db="EMBL/GenBank/DDBJ databases">
        <title>Draft genome sequence of Sabulilitoribacter arenilitoris KCTC 52401.</title>
        <authorList>
            <person name="Oh J.-S."/>
        </authorList>
    </citation>
    <scope>NUCLEOTIDE SEQUENCE</scope>
    <source>
        <strain evidence="2">HMF6543</strain>
    </source>
</reference>
<evidence type="ECO:0000313" key="2">
    <source>
        <dbReference type="EMBL" id="MCF7566891.1"/>
    </source>
</evidence>
<gene>
    <name evidence="2" type="ORF">L3X37_00735</name>
</gene>
<dbReference type="Proteomes" id="UP001199795">
    <property type="component" value="Unassembled WGS sequence"/>
</dbReference>
<name>A0AAE3EL52_9FLAO</name>
<dbReference type="GO" id="GO:0000156">
    <property type="term" value="F:phosphorelay response regulator activity"/>
    <property type="evidence" value="ECO:0007669"/>
    <property type="project" value="InterPro"/>
</dbReference>
<dbReference type="PROSITE" id="PS50930">
    <property type="entry name" value="HTH_LYTTR"/>
    <property type="match status" value="1"/>
</dbReference>
<dbReference type="InterPro" id="IPR007492">
    <property type="entry name" value="LytTR_DNA-bd_dom"/>
</dbReference>
<dbReference type="Pfam" id="PF04397">
    <property type="entry name" value="LytTR"/>
    <property type="match status" value="1"/>
</dbReference>
<keyword evidence="3" id="KW-1185">Reference proteome</keyword>
<accession>A0AAE3EL52</accession>
<organism evidence="2 3">
    <name type="scientific">Wocania arenilitoris</name>
    <dbReference type="NCBI Taxonomy" id="2044858"/>
    <lineage>
        <taxon>Bacteria</taxon>
        <taxon>Pseudomonadati</taxon>
        <taxon>Bacteroidota</taxon>
        <taxon>Flavobacteriia</taxon>
        <taxon>Flavobacteriales</taxon>
        <taxon>Flavobacteriaceae</taxon>
        <taxon>Wocania</taxon>
    </lineage>
</organism>